<reference evidence="2 3" key="1">
    <citation type="submission" date="2020-08" db="EMBL/GenBank/DDBJ databases">
        <title>Exploring microbial biodiversity for novel pathways involved in the catabolism of aromatic compounds derived from lignin.</title>
        <authorList>
            <person name="Elkins J."/>
        </authorList>
    </citation>
    <scope>NUCLEOTIDE SEQUENCE [LARGE SCALE GENOMIC DNA]</scope>
    <source>
        <strain evidence="2 3">B1D3A</strain>
    </source>
</reference>
<dbReference type="EMBL" id="JACHKA010000001">
    <property type="protein sequence ID" value="MBB5984990.1"/>
    <property type="molecule type" value="Genomic_DNA"/>
</dbReference>
<feature type="chain" id="PRO_5045320789" evidence="1">
    <location>
        <begin position="29"/>
        <end position="254"/>
    </location>
</feature>
<evidence type="ECO:0000313" key="3">
    <source>
        <dbReference type="Proteomes" id="UP001138540"/>
    </source>
</evidence>
<accession>A0ABR6NCH7</accession>
<gene>
    <name evidence="2" type="ORF">HNP60_000964</name>
</gene>
<proteinExistence type="predicted"/>
<sequence>MQRSIPAFAAALAVWLAVGAGPVTSAFAQDDAAKSRPDYSSLNDLPDWTIGVWQPDWSRLFGAGTKPQFTPEMAKAVEAFNARKQHGENLQSAAANCRPTGMPGIMRQPYPIEFLFSPGRVTILHETFSQVRRIYTDGRALPDDPDPAFNGWSVGRWEGDVLVVDTNGLNPITSLMEGVHPTENTRIRERFFLTAPDEMTVETIITDPAIFAEPFRVTQAYQRKRDWQIREYVCEENNRDAADEQGRPTMNIEK</sequence>
<organism evidence="2 3">
    <name type="scientific">Sphingobium lignivorans</name>
    <dbReference type="NCBI Taxonomy" id="2735886"/>
    <lineage>
        <taxon>Bacteria</taxon>
        <taxon>Pseudomonadati</taxon>
        <taxon>Pseudomonadota</taxon>
        <taxon>Alphaproteobacteria</taxon>
        <taxon>Sphingomonadales</taxon>
        <taxon>Sphingomonadaceae</taxon>
        <taxon>Sphingobium</taxon>
    </lineage>
</organism>
<dbReference type="RefSeq" id="WP_184150800.1">
    <property type="nucleotide sequence ID" value="NZ_JACHKA010000001.1"/>
</dbReference>
<name>A0ABR6NCH7_9SPHN</name>
<evidence type="ECO:0000256" key="1">
    <source>
        <dbReference type="SAM" id="SignalP"/>
    </source>
</evidence>
<dbReference type="Proteomes" id="UP001138540">
    <property type="component" value="Unassembled WGS sequence"/>
</dbReference>
<comment type="caution">
    <text evidence="2">The sequence shown here is derived from an EMBL/GenBank/DDBJ whole genome shotgun (WGS) entry which is preliminary data.</text>
</comment>
<keyword evidence="3" id="KW-1185">Reference proteome</keyword>
<feature type="signal peptide" evidence="1">
    <location>
        <begin position="1"/>
        <end position="28"/>
    </location>
</feature>
<keyword evidence="1" id="KW-0732">Signal</keyword>
<evidence type="ECO:0000313" key="2">
    <source>
        <dbReference type="EMBL" id="MBB5984990.1"/>
    </source>
</evidence>
<protein>
    <submittedName>
        <fullName evidence="2">Uncharacterized protein</fullName>
    </submittedName>
</protein>